<gene>
    <name evidence="7" type="ORF">RGQ29_016517</name>
</gene>
<dbReference type="PRINTS" id="PR00364">
    <property type="entry name" value="DISEASERSIST"/>
</dbReference>
<dbReference type="AlphaFoldDB" id="A0AAN7IZL4"/>
<keyword evidence="2" id="KW-0677">Repeat</keyword>
<feature type="domain" description="Disease resistance protein winged helix" evidence="5">
    <location>
        <begin position="336"/>
        <end position="403"/>
    </location>
</feature>
<dbReference type="InterPro" id="IPR027417">
    <property type="entry name" value="P-loop_NTPase"/>
</dbReference>
<comment type="caution">
    <text evidence="7">The sequence shown here is derived from an EMBL/GenBank/DDBJ whole genome shotgun (WGS) entry which is preliminary data.</text>
</comment>
<dbReference type="InterPro" id="IPR042197">
    <property type="entry name" value="Apaf_helical"/>
</dbReference>
<dbReference type="Gene3D" id="1.10.10.10">
    <property type="entry name" value="Winged helix-like DNA-binding domain superfamily/Winged helix DNA-binding domain"/>
    <property type="match status" value="1"/>
</dbReference>
<organism evidence="7 8">
    <name type="scientific">Quercus rubra</name>
    <name type="common">Northern red oak</name>
    <name type="synonym">Quercus borealis</name>
    <dbReference type="NCBI Taxonomy" id="3512"/>
    <lineage>
        <taxon>Eukaryota</taxon>
        <taxon>Viridiplantae</taxon>
        <taxon>Streptophyta</taxon>
        <taxon>Embryophyta</taxon>
        <taxon>Tracheophyta</taxon>
        <taxon>Spermatophyta</taxon>
        <taxon>Magnoliopsida</taxon>
        <taxon>eudicotyledons</taxon>
        <taxon>Gunneridae</taxon>
        <taxon>Pentapetalae</taxon>
        <taxon>rosids</taxon>
        <taxon>fabids</taxon>
        <taxon>Fagales</taxon>
        <taxon>Fagaceae</taxon>
        <taxon>Quercus</taxon>
    </lineage>
</organism>
<protein>
    <recommendedName>
        <fullName evidence="9">CC-NBS-LRR protein</fullName>
    </recommendedName>
</protein>
<evidence type="ECO:0000256" key="3">
    <source>
        <dbReference type="ARBA" id="ARBA00022821"/>
    </source>
</evidence>
<dbReference type="SUPFAM" id="SSF52540">
    <property type="entry name" value="P-loop containing nucleoside triphosphate hydrolases"/>
    <property type="match status" value="1"/>
</dbReference>
<dbReference type="InterPro" id="IPR003591">
    <property type="entry name" value="Leu-rich_rpt_typical-subtyp"/>
</dbReference>
<evidence type="ECO:0000259" key="6">
    <source>
        <dbReference type="Pfam" id="PF25019"/>
    </source>
</evidence>
<keyword evidence="8" id="KW-1185">Reference proteome</keyword>
<dbReference type="GO" id="GO:0006952">
    <property type="term" value="P:defense response"/>
    <property type="evidence" value="ECO:0007669"/>
    <property type="project" value="UniProtKB-KW"/>
</dbReference>
<dbReference type="EMBL" id="JAXUIC010000004">
    <property type="protein sequence ID" value="KAK4592060.1"/>
    <property type="molecule type" value="Genomic_DNA"/>
</dbReference>
<name>A0AAN7IZL4_QUERU</name>
<evidence type="ECO:0000256" key="1">
    <source>
        <dbReference type="ARBA" id="ARBA00022614"/>
    </source>
</evidence>
<sequence length="1142" mass="129112">MDTQPRLQMTFLLLDLPPNPTCYMAKASGVPIKKILNRLQSLAKQRDLLGLKEGGGEKSSQKLPTTSLVDESEIYGRDGAKEKITNMLLDDDANADNIRVIPIVGMGGIGKTTLAQLVYNKKLVTECFDVKAWIFISQEFDVRRIMREILEAITSLTVDTNNLDQLQLQVTKNLVGRKFLIVLDDVWNENYLDWDALRICFKSGADGSRLLVTTRNESVASILRTVTSYHLKKLTDGDCWSLFAKHAFGNKKSIACPELEIIGRNIVKKKCNGLPLAAKTFGGLLRLKFDPKEWVKILQSNIWNFSNRESKILPSLLSSYHYLPSHLKRCFAYCSIFPKNFKFQKEELVSLWMAEDLLWHPKGENLEEVGTEYFDALVSSSFFQRSHGKSSRYVMHELLNDLAKFVSGEFSFRMEDDNSYDMSEKTRYLSYYRTYFDADRKFGGFHRAKGLRTFLLAHLSLESGWLGNEIPLDSLLEMRSLRVLSLSHYWNLTVLPNSIRNLKHLRYLNLSHTAIKVLPNSMCDLFNLQTLLLSCCHSLTKLPAKMGELVNLRHLDISETNLIEMPPRIGKLRSLQTLSAFILGKNGDSVINELRKLRQLKGSLSVLKLENAVRYGDDLEANLHDKLQLNELLLKWGGHTVVTDDSKKDREILDQLQPHADLKKLTIENYGGTAFPCWLGHVSYNLVSINLRKCKYCLSLPPFGNLPSLKYLYITELNNVELIDSEFYGPAASTSKPFGSLETLRLRKMLQLREWRHFRDNDGGAVAFPHLQHLYIQDCPNLTKGLPDGLFSLKTLVIDQCQQLRASLPSAPDIRELKLQNCHKVSFNELPPQVLKLTIGGYEDLASLPPILFPLSSGIADTLKSLHLERCGKLLFPMHQCYASLESLYIICSCDSLELFSLDLFPMLNHLDIQECQCLLSLAVSNQGPLQNLKSLQISNCSNFVSFPEEGLPAPNLTMFHVYKCNKLKALPKKMQTLLPSLATLSLWHCPELNSLPEGGLPSSLNSLDICFCDKLAAGRTTWGLQGLPSLRSFCIRGEYENWNDFPERGFLPSSLTSLVIWNLQHLKSLVGDELQHLTALKKLGIGCCPNLQCMPEDGLPSSLSFLNVKKCPMLKNLCHKIKGISLIKVDKEVISQGDSLR</sequence>
<dbReference type="FunFam" id="1.10.10.10:FF:000322">
    <property type="entry name" value="Probable disease resistance protein At1g63360"/>
    <property type="match status" value="1"/>
</dbReference>
<dbReference type="InterPro" id="IPR032675">
    <property type="entry name" value="LRR_dom_sf"/>
</dbReference>
<evidence type="ECO:0000259" key="5">
    <source>
        <dbReference type="Pfam" id="PF23559"/>
    </source>
</evidence>
<evidence type="ECO:0000256" key="2">
    <source>
        <dbReference type="ARBA" id="ARBA00022737"/>
    </source>
</evidence>
<dbReference type="Pfam" id="PF25019">
    <property type="entry name" value="LRR_R13L1-DRL21"/>
    <property type="match status" value="1"/>
</dbReference>
<dbReference type="Pfam" id="PF23559">
    <property type="entry name" value="WHD_DRP"/>
    <property type="match status" value="1"/>
</dbReference>
<evidence type="ECO:0000259" key="4">
    <source>
        <dbReference type="Pfam" id="PF00931"/>
    </source>
</evidence>
<evidence type="ECO:0000313" key="7">
    <source>
        <dbReference type="EMBL" id="KAK4592060.1"/>
    </source>
</evidence>
<dbReference type="SUPFAM" id="SSF52058">
    <property type="entry name" value="L domain-like"/>
    <property type="match status" value="2"/>
</dbReference>
<keyword evidence="1" id="KW-0433">Leucine-rich repeat</keyword>
<dbReference type="Gene3D" id="1.10.8.430">
    <property type="entry name" value="Helical domain of apoptotic protease-activating factors"/>
    <property type="match status" value="1"/>
</dbReference>
<dbReference type="InterPro" id="IPR002182">
    <property type="entry name" value="NB-ARC"/>
</dbReference>
<dbReference type="PANTHER" id="PTHR36766">
    <property type="entry name" value="PLANT BROAD-SPECTRUM MILDEW RESISTANCE PROTEIN RPW8"/>
    <property type="match status" value="1"/>
</dbReference>
<dbReference type="Gene3D" id="3.80.10.10">
    <property type="entry name" value="Ribonuclease Inhibitor"/>
    <property type="match status" value="3"/>
</dbReference>
<keyword evidence="3" id="KW-0611">Plant defense</keyword>
<evidence type="ECO:0008006" key="9">
    <source>
        <dbReference type="Google" id="ProtNLM"/>
    </source>
</evidence>
<dbReference type="FunFam" id="3.40.50.300:FF:001091">
    <property type="entry name" value="Probable disease resistance protein At1g61300"/>
    <property type="match status" value="1"/>
</dbReference>
<dbReference type="Proteomes" id="UP001324115">
    <property type="component" value="Unassembled WGS sequence"/>
</dbReference>
<feature type="domain" description="NB-ARC" evidence="4">
    <location>
        <begin position="80"/>
        <end position="251"/>
    </location>
</feature>
<dbReference type="SMART" id="SM00369">
    <property type="entry name" value="LRR_TYP"/>
    <property type="match status" value="3"/>
</dbReference>
<dbReference type="Pfam" id="PF00931">
    <property type="entry name" value="NB-ARC"/>
    <property type="match status" value="1"/>
</dbReference>
<feature type="domain" description="R13L1/DRL21-like LRR repeat region" evidence="6">
    <location>
        <begin position="591"/>
        <end position="716"/>
    </location>
</feature>
<reference evidence="7 8" key="1">
    <citation type="journal article" date="2023" name="G3 (Bethesda)">
        <title>A haplotype-resolved chromosome-scale genome for Quercus rubra L. provides insights into the genetics of adaptive traits for red oak species.</title>
        <authorList>
            <person name="Kapoor B."/>
            <person name="Jenkins J."/>
            <person name="Schmutz J."/>
            <person name="Zhebentyayeva T."/>
            <person name="Kuelheim C."/>
            <person name="Coggeshall M."/>
            <person name="Heim C."/>
            <person name="Lasky J.R."/>
            <person name="Leites L."/>
            <person name="Islam-Faridi N."/>
            <person name="Romero-Severson J."/>
            <person name="DeLeo V.L."/>
            <person name="Lucas S.M."/>
            <person name="Lazic D."/>
            <person name="Gailing O."/>
            <person name="Carlson J."/>
            <person name="Staton M."/>
        </authorList>
    </citation>
    <scope>NUCLEOTIDE SEQUENCE [LARGE SCALE GENOMIC DNA]</scope>
    <source>
        <strain evidence="7">Pseudo-F2</strain>
    </source>
</reference>
<dbReference type="InterPro" id="IPR058922">
    <property type="entry name" value="WHD_DRP"/>
</dbReference>
<dbReference type="GO" id="GO:0043531">
    <property type="term" value="F:ADP binding"/>
    <property type="evidence" value="ECO:0007669"/>
    <property type="project" value="InterPro"/>
</dbReference>
<evidence type="ECO:0000313" key="8">
    <source>
        <dbReference type="Proteomes" id="UP001324115"/>
    </source>
</evidence>
<accession>A0AAN7IZL4</accession>
<dbReference type="Gene3D" id="3.40.50.300">
    <property type="entry name" value="P-loop containing nucleotide triphosphate hydrolases"/>
    <property type="match status" value="1"/>
</dbReference>
<dbReference type="InterPro" id="IPR056789">
    <property type="entry name" value="LRR_R13L1-DRL21"/>
</dbReference>
<dbReference type="InterPro" id="IPR036388">
    <property type="entry name" value="WH-like_DNA-bd_sf"/>
</dbReference>
<proteinExistence type="predicted"/>
<dbReference type="PANTHER" id="PTHR36766:SF51">
    <property type="entry name" value="DISEASE RESISTANCE RPP13-LIKE PROTEIN 1"/>
    <property type="match status" value="1"/>
</dbReference>